<dbReference type="InterPro" id="IPR032466">
    <property type="entry name" value="Metal_Hydrolase"/>
</dbReference>
<keyword evidence="2 4" id="KW-0479">Metal-binding</keyword>
<keyword evidence="6" id="KW-1185">Reference proteome</keyword>
<comment type="caution">
    <text evidence="5">The sequence shown here is derived from an EMBL/GenBank/DDBJ whole genome shotgun (WGS) entry which is preliminary data.</text>
</comment>
<dbReference type="GO" id="GO:0016788">
    <property type="term" value="F:hydrolase activity, acting on ester bonds"/>
    <property type="evidence" value="ECO:0007669"/>
    <property type="project" value="InterPro"/>
</dbReference>
<dbReference type="Gene3D" id="3.20.20.140">
    <property type="entry name" value="Metal-dependent hydrolases"/>
    <property type="match status" value="1"/>
</dbReference>
<accession>A0A081RNK7</accession>
<dbReference type="CDD" id="cd01310">
    <property type="entry name" value="TatD_DNAse"/>
    <property type="match status" value="1"/>
</dbReference>
<keyword evidence="3" id="KW-0378">Hydrolase</keyword>
<sequence>MSEKISLRNRFIQTILRIDQDMTWYFDSHIHLSDPQYNSDMDFILQEMNHLKIKACCVSMDVKNSLETLELAKKSSLVLPFIGIHPECANDELEKVVTLIEENHDTIAGVGEIGLDPTYTNNEQDSKKQTHVFETLLSCAEKYNKPVSIHSRKSLDEVFEVMTSYNTKHALLHWFDGSKKQLLKAMNMGFFVSFGPVMIYANDKQTLLSKSDESKILVETDGPVRFSRCFEMKPADIGFIPSVIFSASKVLRKSFDETAKLLENNSNSYLGI</sequence>
<gene>
    <name evidence="5" type="ORF">AAA799N04_00813</name>
</gene>
<proteinExistence type="inferred from homology"/>
<dbReference type="GO" id="GO:0046872">
    <property type="term" value="F:metal ion binding"/>
    <property type="evidence" value="ECO:0007669"/>
    <property type="project" value="UniProtKB-KW"/>
</dbReference>
<dbReference type="PIRSF" id="PIRSF005902">
    <property type="entry name" value="DNase_TatD"/>
    <property type="match status" value="1"/>
</dbReference>
<feature type="binding site" evidence="4">
    <location>
        <position position="29"/>
    </location>
    <ligand>
        <name>a divalent metal cation</name>
        <dbReference type="ChEBI" id="CHEBI:60240"/>
        <label>1</label>
    </ligand>
</feature>
<dbReference type="PANTHER" id="PTHR46317">
    <property type="entry name" value="HYDROLASE OF PHP SUPERFAMILY-RELATED PROTEIN"/>
    <property type="match status" value="1"/>
</dbReference>
<dbReference type="PATRIC" id="fig|1502293.3.peg.750"/>
<name>A0A081RNK7_9ARCH</name>
<organism evidence="5 6">
    <name type="scientific">Marine Group I thaumarchaeote SCGC AAA799-N04</name>
    <dbReference type="NCBI Taxonomy" id="1502293"/>
    <lineage>
        <taxon>Archaea</taxon>
        <taxon>Nitrososphaerota</taxon>
        <taxon>Marine Group I</taxon>
    </lineage>
</organism>
<dbReference type="Proteomes" id="UP000028059">
    <property type="component" value="Unassembled WGS sequence"/>
</dbReference>
<protein>
    <submittedName>
        <fullName evidence="5">TatD-related deoxyribonuclease protein</fullName>
    </submittedName>
</protein>
<feature type="binding site" evidence="4">
    <location>
        <position position="150"/>
    </location>
    <ligand>
        <name>a divalent metal cation</name>
        <dbReference type="ChEBI" id="CHEBI:60240"/>
        <label>2</label>
    </ligand>
</feature>
<evidence type="ECO:0000256" key="2">
    <source>
        <dbReference type="ARBA" id="ARBA00022723"/>
    </source>
</evidence>
<evidence type="ECO:0000313" key="5">
    <source>
        <dbReference type="EMBL" id="KEQ56780.1"/>
    </source>
</evidence>
<dbReference type="EMBL" id="JOKN01000010">
    <property type="protein sequence ID" value="KEQ56780.1"/>
    <property type="molecule type" value="Genomic_DNA"/>
</dbReference>
<evidence type="ECO:0000256" key="4">
    <source>
        <dbReference type="PIRSR" id="PIRSR005902-1"/>
    </source>
</evidence>
<dbReference type="InterPro" id="IPR001130">
    <property type="entry name" value="TatD-like"/>
</dbReference>
<evidence type="ECO:0000256" key="3">
    <source>
        <dbReference type="ARBA" id="ARBA00022801"/>
    </source>
</evidence>
<evidence type="ECO:0000256" key="1">
    <source>
        <dbReference type="ARBA" id="ARBA00009275"/>
    </source>
</evidence>
<comment type="similarity">
    <text evidence="1">Belongs to the metallo-dependent hydrolases superfamily. TatD-type hydrolase family.</text>
</comment>
<feature type="binding site" evidence="4">
    <location>
        <position position="221"/>
    </location>
    <ligand>
        <name>a divalent metal cation</name>
        <dbReference type="ChEBI" id="CHEBI:60240"/>
        <label>1</label>
    </ligand>
</feature>
<dbReference type="PANTHER" id="PTHR46317:SF1">
    <property type="entry name" value="HYDROLASE, TATD FAMILY"/>
    <property type="match status" value="1"/>
</dbReference>
<evidence type="ECO:0000313" key="6">
    <source>
        <dbReference type="Proteomes" id="UP000028059"/>
    </source>
</evidence>
<reference evidence="5 6" key="1">
    <citation type="submission" date="2014-06" db="EMBL/GenBank/DDBJ databases">
        <authorList>
            <person name="Ngugi D.K."/>
            <person name="Blom J."/>
            <person name="Alam I."/>
            <person name="Rashid M."/>
            <person name="Ba Alawi W."/>
            <person name="Zhang G."/>
            <person name="Hikmawan T."/>
            <person name="Guan Y."/>
            <person name="Antunes A."/>
            <person name="Siam R."/>
            <person name="ElDorry H."/>
            <person name="Bajic V."/>
            <person name="Stingl U."/>
        </authorList>
    </citation>
    <scope>NUCLEOTIDE SEQUENCE [LARGE SCALE GENOMIC DNA]</scope>
    <source>
        <strain evidence="5">SCGC AAA799-N04</strain>
    </source>
</reference>
<feature type="binding site" evidence="4">
    <location>
        <position position="173"/>
    </location>
    <ligand>
        <name>a divalent metal cation</name>
        <dbReference type="ChEBI" id="CHEBI:60240"/>
        <label>2</label>
    </ligand>
</feature>
<feature type="binding site" evidence="4">
    <location>
        <position position="31"/>
    </location>
    <ligand>
        <name>a divalent metal cation</name>
        <dbReference type="ChEBI" id="CHEBI:60240"/>
        <label>1</label>
    </ligand>
</feature>
<feature type="binding site" evidence="4">
    <location>
        <position position="112"/>
    </location>
    <ligand>
        <name>a divalent metal cation</name>
        <dbReference type="ChEBI" id="CHEBI:60240"/>
        <label>1</label>
    </ligand>
</feature>
<dbReference type="Pfam" id="PF01026">
    <property type="entry name" value="TatD_DNase"/>
    <property type="match status" value="1"/>
</dbReference>
<dbReference type="SUPFAM" id="SSF51556">
    <property type="entry name" value="Metallo-dependent hydrolases"/>
    <property type="match status" value="1"/>
</dbReference>
<dbReference type="AlphaFoldDB" id="A0A081RNK7"/>